<evidence type="ECO:0000313" key="1">
    <source>
        <dbReference type="EMBL" id="ORX96710.1"/>
    </source>
</evidence>
<dbReference type="EMBL" id="MCFE01000148">
    <property type="protein sequence ID" value="ORX96710.1"/>
    <property type="molecule type" value="Genomic_DNA"/>
</dbReference>
<dbReference type="Proteomes" id="UP000193498">
    <property type="component" value="Unassembled WGS sequence"/>
</dbReference>
<protein>
    <submittedName>
        <fullName evidence="1">Uncharacterized protein</fullName>
    </submittedName>
</protein>
<accession>A0A1Y1YF88</accession>
<comment type="caution">
    <text evidence="1">The sequence shown here is derived from an EMBL/GenBank/DDBJ whole genome shotgun (WGS) entry which is preliminary data.</text>
</comment>
<gene>
    <name evidence="1" type="ORF">K493DRAFT_314391</name>
</gene>
<proteinExistence type="predicted"/>
<name>A0A1Y1YF88_9FUNG</name>
<keyword evidence="2" id="KW-1185">Reference proteome</keyword>
<dbReference type="AlphaFoldDB" id="A0A1Y1YF88"/>
<evidence type="ECO:0000313" key="2">
    <source>
        <dbReference type="Proteomes" id="UP000193498"/>
    </source>
</evidence>
<sequence length="69" mass="7808">MIGILFLCLIPAVGMLSVLFVQFSLAQSHHLTILKANQDRSELNRGHPLVWCNHDGPSTWLQRRKSSKP</sequence>
<organism evidence="1 2">
    <name type="scientific">Basidiobolus meristosporus CBS 931.73</name>
    <dbReference type="NCBI Taxonomy" id="1314790"/>
    <lineage>
        <taxon>Eukaryota</taxon>
        <taxon>Fungi</taxon>
        <taxon>Fungi incertae sedis</taxon>
        <taxon>Zoopagomycota</taxon>
        <taxon>Entomophthoromycotina</taxon>
        <taxon>Basidiobolomycetes</taxon>
        <taxon>Basidiobolales</taxon>
        <taxon>Basidiobolaceae</taxon>
        <taxon>Basidiobolus</taxon>
    </lineage>
</organism>
<reference evidence="1 2" key="1">
    <citation type="submission" date="2016-07" db="EMBL/GenBank/DDBJ databases">
        <title>Pervasive Adenine N6-methylation of Active Genes in Fungi.</title>
        <authorList>
            <consortium name="DOE Joint Genome Institute"/>
            <person name="Mondo S.J."/>
            <person name="Dannebaum R.O."/>
            <person name="Kuo R.C."/>
            <person name="Labutti K."/>
            <person name="Haridas S."/>
            <person name="Kuo A."/>
            <person name="Salamov A."/>
            <person name="Ahrendt S.R."/>
            <person name="Lipzen A."/>
            <person name="Sullivan W."/>
            <person name="Andreopoulos W.B."/>
            <person name="Clum A."/>
            <person name="Lindquist E."/>
            <person name="Daum C."/>
            <person name="Ramamoorthy G.K."/>
            <person name="Gryganskyi A."/>
            <person name="Culley D."/>
            <person name="Magnuson J.K."/>
            <person name="James T.Y."/>
            <person name="O'Malley M.A."/>
            <person name="Stajich J.E."/>
            <person name="Spatafora J.W."/>
            <person name="Visel A."/>
            <person name="Grigoriev I.V."/>
        </authorList>
    </citation>
    <scope>NUCLEOTIDE SEQUENCE [LARGE SCALE GENOMIC DNA]</scope>
    <source>
        <strain evidence="1 2">CBS 931.73</strain>
    </source>
</reference>
<dbReference type="InParanoid" id="A0A1Y1YF88"/>